<proteinExistence type="predicted"/>
<dbReference type="GeneID" id="102530356"/>
<feature type="region of interest" description="Disordered" evidence="5">
    <location>
        <begin position="718"/>
        <end position="752"/>
    </location>
</feature>
<feature type="compositionally biased region" description="Basic and acidic residues" evidence="5">
    <location>
        <begin position="512"/>
        <end position="523"/>
    </location>
</feature>
<evidence type="ECO:0000256" key="2">
    <source>
        <dbReference type="ARBA" id="ARBA00023054"/>
    </source>
</evidence>
<evidence type="ECO:0000259" key="6">
    <source>
        <dbReference type="SMART" id="SM01424"/>
    </source>
</evidence>
<keyword evidence="3" id="KW-0496">Mitochondrion</keyword>
<dbReference type="InterPro" id="IPR006933">
    <property type="entry name" value="HAP1_N"/>
</dbReference>
<evidence type="ECO:0000313" key="8">
    <source>
        <dbReference type="RefSeq" id="XP_072796123.1"/>
    </source>
</evidence>
<keyword evidence="7" id="KW-1185">Reference proteome</keyword>
<feature type="compositionally biased region" description="Acidic residues" evidence="5">
    <location>
        <begin position="245"/>
        <end position="286"/>
    </location>
</feature>
<sequence length="813" mass="89952">MRPKESGQGCPGDRDRPGHGDPAAVTPVPPPAANPTPEPSADSEPTSAQAPAAGQGAGSGSTSVSGPQVGARSASEARSEAGAQGASAFSAVQGNAQSVPDNSDAQRTRFKCQGPFDPRATGLGTGKAAGIWKTSADYLGRRSAVSGPERIALLRELKEALCPVTPPPVKKITQEDVKVMLSLLEERERHLNMAAHVGQSLVQQNSVLMEENSKLEAMLGSAREEISHLRHQVSLRDDLLQLYSDSDDDDDEEEEEEDEDEEEEEEEVEEEEEGEDYEEEEEEEEQQPDHPYETPEPTAQPERESHRCPQLEALQEQLRLLEEENEQLREEASQLDYLEEEEQMLILDCVEQFSEASQQMAELSEVLALRMENYEEQQKEMAQLRTQVMKLQQRCQSYGAETEKLQQQLASEKEIQMQLQDQLQDLREKYTECGGVLIETREEAKTPRQQARAPAGSVTRYAYTVPLEVLPDFQETLAEELRTSLRRIISDPVFFMERNYEVTPEGTSDPGYELRHSQERERGQGFEAEEGLMPAEDFVPAEDLVPEEELGATQDMVPAEEGGTEEAELVSEEAEAWEEVEPELDEAARMSVVTSALEASSLGSSHLDMKYVLQQLASWQDAHYRRQLKQKMVQKAVAAAGQNKHGGRDRGAAAQGADPGLAEAGGGQGQPPSQGLGGRGAFWGHPGHWDEGLHQPQSDQSPGLCCFPAACRGPTESLRPLLPLPGQVPASPEPPSHALKRDPRSVTSPPSVLMNLGRNLRAQASSLFWDRRKEPRPSFCSWCKSCGCWAWITWWPRGHKKPRGRPTSYQTQL</sequence>
<dbReference type="Proteomes" id="UP001652581">
    <property type="component" value="Chromosome 16"/>
</dbReference>
<feature type="compositionally biased region" description="Pro residues" evidence="5">
    <location>
        <begin position="27"/>
        <end position="38"/>
    </location>
</feature>
<dbReference type="RefSeq" id="XP_072796123.1">
    <property type="nucleotide sequence ID" value="XM_072940022.1"/>
</dbReference>
<feature type="coiled-coil region" evidence="4">
    <location>
        <begin position="367"/>
        <end position="429"/>
    </location>
</feature>
<feature type="compositionally biased region" description="Polar residues" evidence="5">
    <location>
        <begin position="90"/>
        <end position="105"/>
    </location>
</feature>
<feature type="region of interest" description="Disordered" evidence="5">
    <location>
        <begin position="243"/>
        <end position="307"/>
    </location>
</feature>
<feature type="compositionally biased region" description="Gly residues" evidence="5">
    <location>
        <begin position="663"/>
        <end position="681"/>
    </location>
</feature>
<protein>
    <submittedName>
        <fullName evidence="8">Huntingtin-associated protein 1 isoform X1</fullName>
    </submittedName>
</protein>
<keyword evidence="2 4" id="KW-0175">Coiled coil</keyword>
<evidence type="ECO:0000256" key="5">
    <source>
        <dbReference type="SAM" id="MobiDB-lite"/>
    </source>
</evidence>
<feature type="coiled-coil region" evidence="4">
    <location>
        <begin position="311"/>
        <end position="341"/>
    </location>
</feature>
<dbReference type="SMART" id="SM01424">
    <property type="entry name" value="HAP1_N"/>
    <property type="match status" value="1"/>
</dbReference>
<accession>A0ABM5BI94</accession>
<feature type="domain" description="HAP1 N-terminal" evidence="6">
    <location>
        <begin position="103"/>
        <end position="450"/>
    </location>
</feature>
<evidence type="ECO:0000256" key="4">
    <source>
        <dbReference type="SAM" id="Coils"/>
    </source>
</evidence>
<dbReference type="Pfam" id="PF04849">
    <property type="entry name" value="HAP1_N"/>
    <property type="match status" value="1"/>
</dbReference>
<reference evidence="8" key="1">
    <citation type="submission" date="2025-08" db="UniProtKB">
        <authorList>
            <consortium name="RefSeq"/>
        </authorList>
    </citation>
    <scope>IDENTIFICATION</scope>
</reference>
<feature type="region of interest" description="Disordered" evidence="5">
    <location>
        <begin position="1"/>
        <end position="123"/>
    </location>
</feature>
<feature type="compositionally biased region" description="Low complexity" evidence="5">
    <location>
        <begin position="45"/>
        <end position="88"/>
    </location>
</feature>
<organism evidence="7 8">
    <name type="scientific">Vicugna pacos</name>
    <name type="common">Alpaca</name>
    <name type="synonym">Lama pacos</name>
    <dbReference type="NCBI Taxonomy" id="30538"/>
    <lineage>
        <taxon>Eukaryota</taxon>
        <taxon>Metazoa</taxon>
        <taxon>Chordata</taxon>
        <taxon>Craniata</taxon>
        <taxon>Vertebrata</taxon>
        <taxon>Euteleostomi</taxon>
        <taxon>Mammalia</taxon>
        <taxon>Eutheria</taxon>
        <taxon>Laurasiatheria</taxon>
        <taxon>Artiodactyla</taxon>
        <taxon>Tylopoda</taxon>
        <taxon>Camelidae</taxon>
        <taxon>Vicugna</taxon>
    </lineage>
</organism>
<name>A0ABM5BI94_VICPA</name>
<evidence type="ECO:0000256" key="3">
    <source>
        <dbReference type="ARBA" id="ARBA00023128"/>
    </source>
</evidence>
<dbReference type="PANTHER" id="PTHR15751:SF14">
    <property type="entry name" value="HUNTINGTIN-ASSOCIATED PROTEIN 1"/>
    <property type="match status" value="1"/>
</dbReference>
<evidence type="ECO:0000313" key="7">
    <source>
        <dbReference type="Proteomes" id="UP001652581"/>
    </source>
</evidence>
<feature type="region of interest" description="Disordered" evidence="5">
    <location>
        <begin position="638"/>
        <end position="697"/>
    </location>
</feature>
<feature type="compositionally biased region" description="Low complexity" evidence="5">
    <location>
        <begin position="652"/>
        <end position="662"/>
    </location>
</feature>
<gene>
    <name evidence="8" type="primary">HAP1</name>
</gene>
<dbReference type="PANTHER" id="PTHR15751">
    <property type="entry name" value="TRAFFICKING KINESIN-BINDING PROTEIN"/>
    <property type="match status" value="1"/>
</dbReference>
<comment type="subcellular location">
    <subcellularLocation>
        <location evidence="1">Mitochondrion</location>
    </subcellularLocation>
</comment>
<feature type="region of interest" description="Disordered" evidence="5">
    <location>
        <begin position="502"/>
        <end position="523"/>
    </location>
</feature>
<dbReference type="InterPro" id="IPR051946">
    <property type="entry name" value="Intracell_Traff-Reg"/>
</dbReference>
<evidence type="ECO:0000256" key="1">
    <source>
        <dbReference type="ARBA" id="ARBA00004173"/>
    </source>
</evidence>